<accession>A0AAV0LHK4</accession>
<sequence>MRIICSGTMISTPMTISRLDSMKSSSRTASRMCSSHFLSLGLCFCSENTILPLLARIRL</sequence>
<dbReference type="AlphaFoldDB" id="A0AAV0LHK4"/>
<dbReference type="Proteomes" id="UP001154282">
    <property type="component" value="Unassembled WGS sequence"/>
</dbReference>
<evidence type="ECO:0000313" key="2">
    <source>
        <dbReference type="Proteomes" id="UP001154282"/>
    </source>
</evidence>
<gene>
    <name evidence="1" type="ORF">LITE_LOCUS24009</name>
</gene>
<name>A0AAV0LHK4_9ROSI</name>
<comment type="caution">
    <text evidence="1">The sequence shown here is derived from an EMBL/GenBank/DDBJ whole genome shotgun (WGS) entry which is preliminary data.</text>
</comment>
<evidence type="ECO:0000313" key="1">
    <source>
        <dbReference type="EMBL" id="CAI0433731.1"/>
    </source>
</evidence>
<protein>
    <submittedName>
        <fullName evidence="1">Uncharacterized protein</fullName>
    </submittedName>
</protein>
<keyword evidence="2" id="KW-1185">Reference proteome</keyword>
<reference evidence="1" key="1">
    <citation type="submission" date="2022-08" db="EMBL/GenBank/DDBJ databases">
        <authorList>
            <person name="Gutierrez-Valencia J."/>
        </authorList>
    </citation>
    <scope>NUCLEOTIDE SEQUENCE</scope>
</reference>
<proteinExistence type="predicted"/>
<dbReference type="EMBL" id="CAMGYJ010000006">
    <property type="protein sequence ID" value="CAI0433731.1"/>
    <property type="molecule type" value="Genomic_DNA"/>
</dbReference>
<organism evidence="1 2">
    <name type="scientific">Linum tenue</name>
    <dbReference type="NCBI Taxonomy" id="586396"/>
    <lineage>
        <taxon>Eukaryota</taxon>
        <taxon>Viridiplantae</taxon>
        <taxon>Streptophyta</taxon>
        <taxon>Embryophyta</taxon>
        <taxon>Tracheophyta</taxon>
        <taxon>Spermatophyta</taxon>
        <taxon>Magnoliopsida</taxon>
        <taxon>eudicotyledons</taxon>
        <taxon>Gunneridae</taxon>
        <taxon>Pentapetalae</taxon>
        <taxon>rosids</taxon>
        <taxon>fabids</taxon>
        <taxon>Malpighiales</taxon>
        <taxon>Linaceae</taxon>
        <taxon>Linum</taxon>
    </lineage>
</organism>